<name>A0A7J7KB05_BUGNE</name>
<organism evidence="2 3">
    <name type="scientific">Bugula neritina</name>
    <name type="common">Brown bryozoan</name>
    <name type="synonym">Sertularia neritina</name>
    <dbReference type="NCBI Taxonomy" id="10212"/>
    <lineage>
        <taxon>Eukaryota</taxon>
        <taxon>Metazoa</taxon>
        <taxon>Spiralia</taxon>
        <taxon>Lophotrochozoa</taxon>
        <taxon>Bryozoa</taxon>
        <taxon>Gymnolaemata</taxon>
        <taxon>Cheilostomatida</taxon>
        <taxon>Flustrina</taxon>
        <taxon>Buguloidea</taxon>
        <taxon>Bugulidae</taxon>
        <taxon>Bugula</taxon>
    </lineage>
</organism>
<reference evidence="2" key="1">
    <citation type="submission" date="2020-06" db="EMBL/GenBank/DDBJ databases">
        <title>Draft genome of Bugula neritina, a colonial animal packing powerful symbionts and potential medicines.</title>
        <authorList>
            <person name="Rayko M."/>
        </authorList>
    </citation>
    <scope>NUCLEOTIDE SEQUENCE [LARGE SCALE GENOMIC DNA]</scope>
    <source>
        <strain evidence="2">Kwan_BN1</strain>
    </source>
</reference>
<feature type="transmembrane region" description="Helical" evidence="1">
    <location>
        <begin position="16"/>
        <end position="34"/>
    </location>
</feature>
<dbReference type="EMBL" id="VXIV02000823">
    <property type="protein sequence ID" value="KAF6035830.1"/>
    <property type="molecule type" value="Genomic_DNA"/>
</dbReference>
<accession>A0A7J7KB05</accession>
<feature type="transmembrane region" description="Helical" evidence="1">
    <location>
        <begin position="54"/>
        <end position="72"/>
    </location>
</feature>
<dbReference type="AlphaFoldDB" id="A0A7J7KB05"/>
<keyword evidence="1" id="KW-0472">Membrane</keyword>
<evidence type="ECO:0000313" key="2">
    <source>
        <dbReference type="EMBL" id="KAF6035830.1"/>
    </source>
</evidence>
<evidence type="ECO:0000256" key="1">
    <source>
        <dbReference type="SAM" id="Phobius"/>
    </source>
</evidence>
<proteinExistence type="predicted"/>
<comment type="caution">
    <text evidence="2">The sequence shown here is derived from an EMBL/GenBank/DDBJ whole genome shotgun (WGS) entry which is preliminary data.</text>
</comment>
<keyword evidence="1" id="KW-1133">Transmembrane helix</keyword>
<dbReference type="Proteomes" id="UP000593567">
    <property type="component" value="Unassembled WGS sequence"/>
</dbReference>
<sequence>MLKFPQPAVLKKDSGFAWLVLSMTAISCFAHYGFANSVTGGLTIVQKDYFNIDLQLSSLIGSAYIACMHIFGKYL</sequence>
<dbReference type="OrthoDB" id="10060767at2759"/>
<keyword evidence="3" id="KW-1185">Reference proteome</keyword>
<gene>
    <name evidence="2" type="ORF">EB796_005860</name>
</gene>
<protein>
    <submittedName>
        <fullName evidence="2">Uncharacterized protein</fullName>
    </submittedName>
</protein>
<evidence type="ECO:0000313" key="3">
    <source>
        <dbReference type="Proteomes" id="UP000593567"/>
    </source>
</evidence>
<keyword evidence="1" id="KW-0812">Transmembrane</keyword>
<dbReference type="PROSITE" id="PS51257">
    <property type="entry name" value="PROKAR_LIPOPROTEIN"/>
    <property type="match status" value="1"/>
</dbReference>